<feature type="non-terminal residue" evidence="1">
    <location>
        <position position="72"/>
    </location>
</feature>
<sequence length="72" mass="7426">MRTQLRNSNYNLVELSGKNRYETNAAVAGELVNLGVDPSDVMMVGGSGFSDALSAAPAAAAKGQILLLASND</sequence>
<gene>
    <name evidence="1" type="ORF">AB8S09_15155</name>
</gene>
<dbReference type="InterPro" id="IPR051922">
    <property type="entry name" value="Bact_Sporulation_Assoc"/>
</dbReference>
<dbReference type="Proteomes" id="UP001565220">
    <property type="component" value="Unassembled WGS sequence"/>
</dbReference>
<protein>
    <submittedName>
        <fullName evidence="1">Cell wall-binding repeat-containing protein</fullName>
    </submittedName>
</protein>
<reference evidence="1 2" key="1">
    <citation type="submission" date="2024-08" db="EMBL/GenBank/DDBJ databases">
        <title>Clostridium lapicellarii sp. nov., and Clostridium renhuaiense sp. nov., two species isolated from the mud in a fermentation cellar used for producing sauce-flavour Chinese liquors.</title>
        <authorList>
            <person name="Yang F."/>
            <person name="Wang H."/>
            <person name="Chen L.Q."/>
            <person name="Zhou N."/>
            <person name="Lu J.J."/>
            <person name="Pu X.X."/>
            <person name="Wan B."/>
            <person name="Wang L."/>
            <person name="Liu S.J."/>
        </authorList>
    </citation>
    <scope>NUCLEOTIDE SEQUENCE [LARGE SCALE GENOMIC DNA]</scope>
    <source>
        <strain evidence="1 2">MT-113</strain>
    </source>
</reference>
<evidence type="ECO:0000313" key="2">
    <source>
        <dbReference type="Proteomes" id="UP001565220"/>
    </source>
</evidence>
<accession>A0ABV4E1C5</accession>
<dbReference type="PANTHER" id="PTHR30032:SF8">
    <property type="entry name" value="GERMINATION-SPECIFIC N-ACETYLMURAMOYL-L-ALANINE AMIDASE"/>
    <property type="match status" value="1"/>
</dbReference>
<comment type="caution">
    <text evidence="1">The sequence shown here is derived from an EMBL/GenBank/DDBJ whole genome shotgun (WGS) entry which is preliminary data.</text>
</comment>
<dbReference type="PANTHER" id="PTHR30032">
    <property type="entry name" value="N-ACETYLMURAMOYL-L-ALANINE AMIDASE-RELATED"/>
    <property type="match status" value="1"/>
</dbReference>
<organism evidence="1 2">
    <name type="scientific">Clostridium lapidicellarium</name>
    <dbReference type="NCBI Taxonomy" id="3240931"/>
    <lineage>
        <taxon>Bacteria</taxon>
        <taxon>Bacillati</taxon>
        <taxon>Bacillota</taxon>
        <taxon>Clostridia</taxon>
        <taxon>Eubacteriales</taxon>
        <taxon>Clostridiaceae</taxon>
        <taxon>Clostridium</taxon>
    </lineage>
</organism>
<keyword evidence="2" id="KW-1185">Reference proteome</keyword>
<dbReference type="Pfam" id="PF04122">
    <property type="entry name" value="CW_binding_2"/>
    <property type="match status" value="1"/>
</dbReference>
<name>A0ABV4E1C5_9CLOT</name>
<dbReference type="InterPro" id="IPR007253">
    <property type="entry name" value="Cell_wall-bd_2"/>
</dbReference>
<dbReference type="RefSeq" id="WP_369869467.1">
    <property type="nucleotide sequence ID" value="NZ_JBGFFE010000036.1"/>
</dbReference>
<proteinExistence type="predicted"/>
<dbReference type="EMBL" id="JBGFFE010000036">
    <property type="protein sequence ID" value="MEY8764959.1"/>
    <property type="molecule type" value="Genomic_DNA"/>
</dbReference>
<evidence type="ECO:0000313" key="1">
    <source>
        <dbReference type="EMBL" id="MEY8764959.1"/>
    </source>
</evidence>